<feature type="chain" id="PRO_5043742841" evidence="1">
    <location>
        <begin position="20"/>
        <end position="472"/>
    </location>
</feature>
<dbReference type="EMBL" id="JAMWBK010000001">
    <property type="protein sequence ID" value="KAJ8909053.1"/>
    <property type="molecule type" value="Genomic_DNA"/>
</dbReference>
<organism evidence="2 3">
    <name type="scientific">Rhodosorus marinus</name>
    <dbReference type="NCBI Taxonomy" id="101924"/>
    <lineage>
        <taxon>Eukaryota</taxon>
        <taxon>Rhodophyta</taxon>
        <taxon>Stylonematophyceae</taxon>
        <taxon>Stylonematales</taxon>
        <taxon>Stylonemataceae</taxon>
        <taxon>Rhodosorus</taxon>
    </lineage>
</organism>
<dbReference type="AlphaFoldDB" id="A0AAV8V4R4"/>
<evidence type="ECO:0000313" key="3">
    <source>
        <dbReference type="Proteomes" id="UP001157974"/>
    </source>
</evidence>
<name>A0AAV8V4R4_9RHOD</name>
<gene>
    <name evidence="2" type="ORF">NDN08_005750</name>
</gene>
<keyword evidence="3" id="KW-1185">Reference proteome</keyword>
<evidence type="ECO:0000313" key="2">
    <source>
        <dbReference type="EMBL" id="KAJ8909053.1"/>
    </source>
</evidence>
<proteinExistence type="predicted"/>
<comment type="caution">
    <text evidence="2">The sequence shown here is derived from an EMBL/GenBank/DDBJ whole genome shotgun (WGS) entry which is preliminary data.</text>
</comment>
<feature type="signal peptide" evidence="1">
    <location>
        <begin position="1"/>
        <end position="19"/>
    </location>
</feature>
<sequence length="472" mass="51662">MSRGLVLFLLAGIVGLTVGEKTCATSFSATSFNPLVSSFSAETGCFELGVGEEDELVGTVNARNVVKTQGPNQGQPCIRFEFRVRNGLGIRRAKVGLWNKEVPRNQSRFTRKRKFLDNEPSMVRVDACMEHIPTDDTCCSGEEFSPSLVLEAKVRMDDGKVRTASLVPIRAPPAPVTMRTPNVRRAQRPPDSLCLTNTIRACEVFTDLDAETFWTCNFTIGCQTVGGVPDFFGFNRFDIDEGKVQVAGLPGVDVAPNRFELSIYEIPASPTPPVPGAAYYAAEALTVVRRQAVSGQNREGLQTVIFDVPELPEIRAVAFALEALVLEQEDTRYAVRETARRVLLDFISFSEYRVETNSGPLELEMSAENSLFGRLPDTGIVGRIGSAICGFCLPLGAEPKGEWSVLPPGKPDDSLNEAQFPPEFARLPGNCIYEARIETIGNGCMEVDFEFPGMLEVEEVVQGQVVCKCVLI</sequence>
<keyword evidence="1" id="KW-0732">Signal</keyword>
<dbReference type="Proteomes" id="UP001157974">
    <property type="component" value="Unassembled WGS sequence"/>
</dbReference>
<evidence type="ECO:0000256" key="1">
    <source>
        <dbReference type="SAM" id="SignalP"/>
    </source>
</evidence>
<protein>
    <submittedName>
        <fullName evidence="2">Uncharacterized protein</fullName>
    </submittedName>
</protein>
<reference evidence="2 3" key="1">
    <citation type="journal article" date="2023" name="Nat. Commun.">
        <title>Origin of minicircular mitochondrial genomes in red algae.</title>
        <authorList>
            <person name="Lee Y."/>
            <person name="Cho C.H."/>
            <person name="Lee Y.M."/>
            <person name="Park S.I."/>
            <person name="Yang J.H."/>
            <person name="West J.A."/>
            <person name="Bhattacharya D."/>
            <person name="Yoon H.S."/>
        </authorList>
    </citation>
    <scope>NUCLEOTIDE SEQUENCE [LARGE SCALE GENOMIC DNA]</scope>
    <source>
        <strain evidence="2 3">CCMP1338</strain>
        <tissue evidence="2">Whole cell</tissue>
    </source>
</reference>
<accession>A0AAV8V4R4</accession>